<reference evidence="2" key="1">
    <citation type="submission" date="2021-01" db="EMBL/GenBank/DDBJ databases">
        <authorList>
            <person name="Corre E."/>
            <person name="Pelletier E."/>
            <person name="Niang G."/>
            <person name="Scheremetjew M."/>
            <person name="Finn R."/>
            <person name="Kale V."/>
            <person name="Holt S."/>
            <person name="Cochrane G."/>
            <person name="Meng A."/>
            <person name="Brown T."/>
            <person name="Cohen L."/>
        </authorList>
    </citation>
    <scope>NUCLEOTIDE SEQUENCE</scope>
    <source>
        <strain evidence="2">CCMP622</strain>
    </source>
</reference>
<gene>
    <name evidence="2" type="ORF">LSP00402_LOCUS9934</name>
</gene>
<accession>A0A7S2TQD4</accession>
<dbReference type="EMBL" id="HBHP01016011">
    <property type="protein sequence ID" value="CAD9763967.1"/>
    <property type="molecule type" value="Transcribed_RNA"/>
</dbReference>
<evidence type="ECO:0000313" key="2">
    <source>
        <dbReference type="EMBL" id="CAD9763967.1"/>
    </source>
</evidence>
<organism evidence="2">
    <name type="scientific">Lotharella oceanica</name>
    <dbReference type="NCBI Taxonomy" id="641309"/>
    <lineage>
        <taxon>Eukaryota</taxon>
        <taxon>Sar</taxon>
        <taxon>Rhizaria</taxon>
        <taxon>Cercozoa</taxon>
        <taxon>Chlorarachniophyceae</taxon>
        <taxon>Lotharella</taxon>
    </lineage>
</organism>
<protein>
    <submittedName>
        <fullName evidence="2">Uncharacterized protein</fullName>
    </submittedName>
</protein>
<feature type="region of interest" description="Disordered" evidence="1">
    <location>
        <begin position="1"/>
        <end position="23"/>
    </location>
</feature>
<name>A0A7S2TQD4_9EUKA</name>
<proteinExistence type="predicted"/>
<dbReference type="AlphaFoldDB" id="A0A7S2TQD4"/>
<evidence type="ECO:0000256" key="1">
    <source>
        <dbReference type="SAM" id="MobiDB-lite"/>
    </source>
</evidence>
<feature type="region of interest" description="Disordered" evidence="1">
    <location>
        <begin position="95"/>
        <end position="119"/>
    </location>
</feature>
<sequence>MIMTPGAESIYEPDVSSEDTPAEADRYTYGGYYPNVSEYTKAQEEKKRQGIPPVYPPKYIPFSPENREWVKQLLDINSTIPGGVRERLESLKLGEKPGYEERAPPPGLTSFPHLCGELH</sequence>